<name>A0A914M9Q6_MELIC</name>
<dbReference type="Proteomes" id="UP000887563">
    <property type="component" value="Unplaced"/>
</dbReference>
<reference evidence="3" key="1">
    <citation type="submission" date="2022-11" db="UniProtKB">
        <authorList>
            <consortium name="WormBaseParasite"/>
        </authorList>
    </citation>
    <scope>IDENTIFICATION</scope>
</reference>
<protein>
    <submittedName>
        <fullName evidence="3">Transmembrane protein</fullName>
    </submittedName>
</protein>
<feature type="transmembrane region" description="Helical" evidence="1">
    <location>
        <begin position="59"/>
        <end position="85"/>
    </location>
</feature>
<evidence type="ECO:0000313" key="3">
    <source>
        <dbReference type="WBParaSite" id="Minc3s01170g21383"/>
    </source>
</evidence>
<keyword evidence="1" id="KW-1133">Transmembrane helix</keyword>
<dbReference type="WBParaSite" id="Minc3s01170g21383">
    <property type="protein sequence ID" value="Minc3s01170g21383"/>
    <property type="gene ID" value="Minc3s01170g21383"/>
</dbReference>
<keyword evidence="1" id="KW-0812">Transmembrane</keyword>
<feature type="transmembrane region" description="Helical" evidence="1">
    <location>
        <begin position="20"/>
        <end position="39"/>
    </location>
</feature>
<keyword evidence="1" id="KW-0472">Membrane</keyword>
<organism evidence="2 3">
    <name type="scientific">Meloidogyne incognita</name>
    <name type="common">Southern root-knot nematode worm</name>
    <name type="synonym">Oxyuris incognita</name>
    <dbReference type="NCBI Taxonomy" id="6306"/>
    <lineage>
        <taxon>Eukaryota</taxon>
        <taxon>Metazoa</taxon>
        <taxon>Ecdysozoa</taxon>
        <taxon>Nematoda</taxon>
        <taxon>Chromadorea</taxon>
        <taxon>Rhabditida</taxon>
        <taxon>Tylenchina</taxon>
        <taxon>Tylenchomorpha</taxon>
        <taxon>Tylenchoidea</taxon>
        <taxon>Meloidogynidae</taxon>
        <taxon>Meloidogyninae</taxon>
        <taxon>Meloidogyne</taxon>
        <taxon>Meloidogyne incognita group</taxon>
    </lineage>
</organism>
<evidence type="ECO:0000313" key="2">
    <source>
        <dbReference type="Proteomes" id="UP000887563"/>
    </source>
</evidence>
<accession>A0A914M9Q6</accession>
<sequence>MQFFKRMFQSMTSNCCLLHMFILCNFILKNLSIFIFQFKSNLLQIFQLLVTNTDFFHSILLKIVIFLKQFVMLVCPIITFILVFLQLASKFCKLNTKFISSLN</sequence>
<proteinExistence type="predicted"/>
<evidence type="ECO:0000256" key="1">
    <source>
        <dbReference type="SAM" id="Phobius"/>
    </source>
</evidence>
<dbReference type="AlphaFoldDB" id="A0A914M9Q6"/>
<keyword evidence="2" id="KW-1185">Reference proteome</keyword>